<dbReference type="RefSeq" id="WP_234357889.1">
    <property type="nucleotide sequence ID" value="NZ_JBPJFI010000001.1"/>
</dbReference>
<feature type="region of interest" description="Disordered" evidence="1">
    <location>
        <begin position="62"/>
        <end position="85"/>
    </location>
</feature>
<evidence type="ECO:0000313" key="3">
    <source>
        <dbReference type="Proteomes" id="UP000318103"/>
    </source>
</evidence>
<organism evidence="2 3">
    <name type="scientific">Streptomyces puniciscabiei</name>
    <dbReference type="NCBI Taxonomy" id="164348"/>
    <lineage>
        <taxon>Bacteria</taxon>
        <taxon>Bacillati</taxon>
        <taxon>Actinomycetota</taxon>
        <taxon>Actinomycetes</taxon>
        <taxon>Kitasatosporales</taxon>
        <taxon>Streptomycetaceae</taxon>
        <taxon>Streptomyces</taxon>
    </lineage>
</organism>
<dbReference type="AlphaFoldDB" id="A0A542UC35"/>
<accession>A0A542UC35</accession>
<dbReference type="SUPFAM" id="SSF53335">
    <property type="entry name" value="S-adenosyl-L-methionine-dependent methyltransferases"/>
    <property type="match status" value="1"/>
</dbReference>
<comment type="caution">
    <text evidence="2">The sequence shown here is derived from an EMBL/GenBank/DDBJ whole genome shotgun (WGS) entry which is preliminary data.</text>
</comment>
<protein>
    <recommendedName>
        <fullName evidence="4">Methyltransferase family protein</fullName>
    </recommendedName>
</protein>
<name>A0A542UC35_9ACTN</name>
<evidence type="ECO:0000256" key="1">
    <source>
        <dbReference type="SAM" id="MobiDB-lite"/>
    </source>
</evidence>
<sequence>MLGFVLGSLPERMSASVVRRLTALGQELSGPQYGGAAQAVHLRERLQHTAVLAAAPAARPLELPTGPNCPPHTTPPSPTGTVSPEVPYSGDRDLATRQLLRQWQTPRYDLPGIVAEQLRGVNGCVVDVGCGNGKFIQRLRQDRPDLTLLRLDIAPGILAGVASSRSRAWAASSSAVAEGRAHLRAGWSCPRAGSKEARPE</sequence>
<reference evidence="2 3" key="1">
    <citation type="submission" date="2019-06" db="EMBL/GenBank/DDBJ databases">
        <title>Sequencing the genomes of 1000 actinobacteria strains.</title>
        <authorList>
            <person name="Klenk H.-P."/>
        </authorList>
    </citation>
    <scope>NUCLEOTIDE SEQUENCE [LARGE SCALE GENOMIC DNA]</scope>
    <source>
        <strain evidence="2 3">DSM 41929</strain>
    </source>
</reference>
<proteinExistence type="predicted"/>
<gene>
    <name evidence="2" type="ORF">FB563_1547</name>
</gene>
<dbReference type="Gene3D" id="3.40.50.150">
    <property type="entry name" value="Vaccinia Virus protein VP39"/>
    <property type="match status" value="1"/>
</dbReference>
<feature type="compositionally biased region" description="Pro residues" evidence="1">
    <location>
        <begin position="67"/>
        <end position="78"/>
    </location>
</feature>
<evidence type="ECO:0008006" key="4">
    <source>
        <dbReference type="Google" id="ProtNLM"/>
    </source>
</evidence>
<keyword evidence="3" id="KW-1185">Reference proteome</keyword>
<dbReference type="EMBL" id="VFNX01000001">
    <property type="protein sequence ID" value="TQK96601.1"/>
    <property type="molecule type" value="Genomic_DNA"/>
</dbReference>
<evidence type="ECO:0000313" key="2">
    <source>
        <dbReference type="EMBL" id="TQK96601.1"/>
    </source>
</evidence>
<dbReference type="InterPro" id="IPR029063">
    <property type="entry name" value="SAM-dependent_MTases_sf"/>
</dbReference>
<dbReference type="Proteomes" id="UP000318103">
    <property type="component" value="Unassembled WGS sequence"/>
</dbReference>